<evidence type="ECO:0000313" key="3">
    <source>
        <dbReference type="Proteomes" id="UP000001072"/>
    </source>
</evidence>
<evidence type="ECO:0000256" key="1">
    <source>
        <dbReference type="SAM" id="MobiDB-lite"/>
    </source>
</evidence>
<name>F4S8L0_MELLP</name>
<sequence>MRLVEVEDEHERRRREMMEELGLNEFVNRDQRREEVRVTRTSNQIPSSDHRSRSTCSHLAAGLSSSHPSPKRFINPQIITPKKPVNNLMSGFQSMTHTPLVMGNVNEVEHDHRSPLEHESRNLNPAMGIEVGSMVGELGHAEIALQGIAAILRLAKSPS</sequence>
<feature type="region of interest" description="Disordered" evidence="1">
    <location>
        <begin position="34"/>
        <end position="71"/>
    </location>
</feature>
<dbReference type="InParanoid" id="F4S8L0"/>
<dbReference type="RefSeq" id="XP_007417691.1">
    <property type="nucleotide sequence ID" value="XM_007417629.1"/>
</dbReference>
<dbReference type="OrthoDB" id="10353864at2759"/>
<protein>
    <submittedName>
        <fullName evidence="2">Uncharacterized protein</fullName>
    </submittedName>
</protein>
<keyword evidence="3" id="KW-1185">Reference proteome</keyword>
<organism evidence="3">
    <name type="scientific">Melampsora larici-populina (strain 98AG31 / pathotype 3-4-7)</name>
    <name type="common">Poplar leaf rust fungus</name>
    <dbReference type="NCBI Taxonomy" id="747676"/>
    <lineage>
        <taxon>Eukaryota</taxon>
        <taxon>Fungi</taxon>
        <taxon>Dikarya</taxon>
        <taxon>Basidiomycota</taxon>
        <taxon>Pucciniomycotina</taxon>
        <taxon>Pucciniomycetes</taxon>
        <taxon>Pucciniales</taxon>
        <taxon>Melampsoraceae</taxon>
        <taxon>Melampsora</taxon>
    </lineage>
</organism>
<evidence type="ECO:0000313" key="2">
    <source>
        <dbReference type="EMBL" id="EGF99008.1"/>
    </source>
</evidence>
<gene>
    <name evidence="2" type="ORF">MELLADRAFT_75977</name>
</gene>
<dbReference type="GeneID" id="18932706"/>
<reference evidence="3" key="1">
    <citation type="journal article" date="2011" name="Proc. Natl. Acad. Sci. U.S.A.">
        <title>Obligate biotrophy features unraveled by the genomic analysis of rust fungi.</title>
        <authorList>
            <person name="Duplessis S."/>
            <person name="Cuomo C.A."/>
            <person name="Lin Y.-C."/>
            <person name="Aerts A."/>
            <person name="Tisserant E."/>
            <person name="Veneault-Fourrey C."/>
            <person name="Joly D.L."/>
            <person name="Hacquard S."/>
            <person name="Amselem J."/>
            <person name="Cantarel B.L."/>
            <person name="Chiu R."/>
            <person name="Coutinho P.M."/>
            <person name="Feau N."/>
            <person name="Field M."/>
            <person name="Frey P."/>
            <person name="Gelhaye E."/>
            <person name="Goldberg J."/>
            <person name="Grabherr M.G."/>
            <person name="Kodira C.D."/>
            <person name="Kohler A."/>
            <person name="Kuees U."/>
            <person name="Lindquist E.A."/>
            <person name="Lucas S.M."/>
            <person name="Mago R."/>
            <person name="Mauceli E."/>
            <person name="Morin E."/>
            <person name="Murat C."/>
            <person name="Pangilinan J.L."/>
            <person name="Park R."/>
            <person name="Pearson M."/>
            <person name="Quesneville H."/>
            <person name="Rouhier N."/>
            <person name="Sakthikumar S."/>
            <person name="Salamov A.A."/>
            <person name="Schmutz J."/>
            <person name="Selles B."/>
            <person name="Shapiro H."/>
            <person name="Tanguay P."/>
            <person name="Tuskan G.A."/>
            <person name="Henrissat B."/>
            <person name="Van de Peer Y."/>
            <person name="Rouze P."/>
            <person name="Ellis J.G."/>
            <person name="Dodds P.N."/>
            <person name="Schein J.E."/>
            <person name="Zhong S."/>
            <person name="Hamelin R.C."/>
            <person name="Grigoriev I.V."/>
            <person name="Szabo L.J."/>
            <person name="Martin F."/>
        </authorList>
    </citation>
    <scope>NUCLEOTIDE SEQUENCE [LARGE SCALE GENOMIC DNA]</scope>
    <source>
        <strain evidence="3">98AG31 / pathotype 3-4-7</strain>
    </source>
</reference>
<dbReference type="Proteomes" id="UP000001072">
    <property type="component" value="Unassembled WGS sequence"/>
</dbReference>
<dbReference type="HOGENOM" id="CLU_1661165_0_0_1"/>
<dbReference type="VEuPathDB" id="FungiDB:MELLADRAFT_75977"/>
<proteinExistence type="predicted"/>
<dbReference type="AlphaFoldDB" id="F4S8L0"/>
<dbReference type="EMBL" id="GL883165">
    <property type="protein sequence ID" value="EGF99008.1"/>
    <property type="molecule type" value="Genomic_DNA"/>
</dbReference>
<dbReference type="KEGG" id="mlr:MELLADRAFT_75977"/>
<accession>F4S8L0</accession>